<evidence type="ECO:0000256" key="10">
    <source>
        <dbReference type="PROSITE-ProRule" id="PRU01360"/>
    </source>
</evidence>
<dbReference type="KEGG" id="hts:HMJ29_19575"/>
<keyword evidence="15" id="KW-1185">Reference proteome</keyword>
<evidence type="ECO:0000259" key="12">
    <source>
        <dbReference type="Pfam" id="PF00593"/>
    </source>
</evidence>
<name>A0A6M6BMY6_9BACT</name>
<dbReference type="GO" id="GO:0015344">
    <property type="term" value="F:siderophore uptake transmembrane transporter activity"/>
    <property type="evidence" value="ECO:0007669"/>
    <property type="project" value="TreeGrafter"/>
</dbReference>
<evidence type="ECO:0000256" key="4">
    <source>
        <dbReference type="ARBA" id="ARBA00022692"/>
    </source>
</evidence>
<dbReference type="Pfam" id="PF00593">
    <property type="entry name" value="TonB_dep_Rec_b-barrel"/>
    <property type="match status" value="1"/>
</dbReference>
<dbReference type="EMBL" id="CP053538">
    <property type="protein sequence ID" value="QJX49340.1"/>
    <property type="molecule type" value="Genomic_DNA"/>
</dbReference>
<protein>
    <submittedName>
        <fullName evidence="14">TonB-dependent receptor</fullName>
    </submittedName>
</protein>
<organism evidence="14 15">
    <name type="scientific">Hymenobacter taeanensis</name>
    <dbReference type="NCBI Taxonomy" id="2735321"/>
    <lineage>
        <taxon>Bacteria</taxon>
        <taxon>Pseudomonadati</taxon>
        <taxon>Bacteroidota</taxon>
        <taxon>Cytophagia</taxon>
        <taxon>Cytophagales</taxon>
        <taxon>Hymenobacteraceae</taxon>
        <taxon>Hymenobacter</taxon>
    </lineage>
</organism>
<evidence type="ECO:0000256" key="3">
    <source>
        <dbReference type="ARBA" id="ARBA00022452"/>
    </source>
</evidence>
<evidence type="ECO:0000256" key="11">
    <source>
        <dbReference type="RuleBase" id="RU003357"/>
    </source>
</evidence>
<keyword evidence="5" id="KW-0732">Signal</keyword>
<evidence type="ECO:0000313" key="15">
    <source>
        <dbReference type="Proteomes" id="UP000501623"/>
    </source>
</evidence>
<evidence type="ECO:0000256" key="7">
    <source>
        <dbReference type="ARBA" id="ARBA00023136"/>
    </source>
</evidence>
<sequence>MLGVGLARPVAAQQLKPERRAQAADTTRKDVLLGEVVVSASKVEESILQSPVTVEKLNPRQLRLTPAPSFFDAIEHVKGVQVITPSLSFKVINARGFTNTTNVRFVQLVDGVDNQAPHIGGPIGNVLGPSDLDIGTVEIVPGTAAALYGLNAINGLANFTTKNPFLTEGLSVQQKTGINHLNDHNTGVHPFSETSIRYAKALTPKLAFKVNGTYLRGYDWIANDQTELNPNGNATTGLFGADNPARDPVNSYGNESSDRSTLNLGGKNYQIARTGYNEQEVVDYHLQTIRYDAALHYKLTPHAELAYTYRGAILDNVYQRSNRFRLEDYRLQQHALQLTSPVVQARVYFTQENTGKSYNLRSAAENLDRSFKPDAQWNQEYTAAWNAAVGQGQTVAQAHATARRAADTGRLQPGTSEFRQRLSALADINNWDQGAALRVEAEMLHAEGQVNIGQALRQDGGSGLPAWADLLVGADHRTYFIQPDGNYFINPEKGQDPYSTLTYGKTGGFVQAGAHLFADKVRLTATLRADKNDYFSTRFNPRLTAVYSPTQHHNFRVSYQSGYRFPSLFEGFSNVNSGQVKRIGGLRVMSSGVFENSYLRSSIDAFNTAVTASINANTSSASPAEKRQQAIAQNQGRLVKNPYTYLRPEYVKSLEMGYKAALLAEGRLLLDADFYYNSYRDFIAQVEAYVPNTTASDLNGIATALNSRATQDRYRLWTNAQSKVYNYGGSLGLRYDVASGYLAGANVTYARLDRTESGDGLEDGFNTPHWAYNLSLGNEKAYKNFGFGLNYRWQARYYSQTFLVNGYVPAYRTLDAQISFKATTPNLRFKLGASNVLNNYYVSFLGGPSVGGLYYLSVTYGL</sequence>
<dbReference type="InterPro" id="IPR012910">
    <property type="entry name" value="Plug_dom"/>
</dbReference>
<evidence type="ECO:0000256" key="6">
    <source>
        <dbReference type="ARBA" id="ARBA00023077"/>
    </source>
</evidence>
<dbReference type="InterPro" id="IPR039426">
    <property type="entry name" value="TonB-dep_rcpt-like"/>
</dbReference>
<dbReference type="InterPro" id="IPR000531">
    <property type="entry name" value="Beta-barrel_TonB"/>
</dbReference>
<evidence type="ECO:0000256" key="5">
    <source>
        <dbReference type="ARBA" id="ARBA00022729"/>
    </source>
</evidence>
<gene>
    <name evidence="14" type="ORF">HMJ29_19575</name>
</gene>
<dbReference type="Pfam" id="PF07715">
    <property type="entry name" value="Plug"/>
    <property type="match status" value="1"/>
</dbReference>
<keyword evidence="6 11" id="KW-0798">TonB box</keyword>
<accession>A0A6M6BMY6</accession>
<dbReference type="SUPFAM" id="SSF56935">
    <property type="entry name" value="Porins"/>
    <property type="match status" value="1"/>
</dbReference>
<evidence type="ECO:0000256" key="1">
    <source>
        <dbReference type="ARBA" id="ARBA00004571"/>
    </source>
</evidence>
<dbReference type="PANTHER" id="PTHR30069:SF29">
    <property type="entry name" value="HEMOGLOBIN AND HEMOGLOBIN-HAPTOGLOBIN-BINDING PROTEIN 1-RELATED"/>
    <property type="match status" value="1"/>
</dbReference>
<keyword evidence="4 10" id="KW-0812">Transmembrane</keyword>
<comment type="similarity">
    <text evidence="10 11">Belongs to the TonB-dependent receptor family.</text>
</comment>
<reference evidence="14 15" key="1">
    <citation type="submission" date="2020-05" db="EMBL/GenBank/DDBJ databases">
        <title>Complete genome sequence of Hymenobacter sp. TS19 in Coasted Sand Dune.</title>
        <authorList>
            <person name="Lee J.-H."/>
            <person name="Jung J.-H."/>
            <person name="Jeong S."/>
            <person name="Zhao L."/>
            <person name="Kim M.-K."/>
            <person name="Seo H.-S."/>
            <person name="Lim S."/>
        </authorList>
    </citation>
    <scope>NUCLEOTIDE SEQUENCE [LARGE SCALE GENOMIC DNA]</scope>
    <source>
        <strain evidence="14 15">TS19</strain>
    </source>
</reference>
<evidence type="ECO:0000256" key="2">
    <source>
        <dbReference type="ARBA" id="ARBA00022448"/>
    </source>
</evidence>
<dbReference type="Gene3D" id="2.40.170.20">
    <property type="entry name" value="TonB-dependent receptor, beta-barrel domain"/>
    <property type="match status" value="1"/>
</dbReference>
<dbReference type="InterPro" id="IPR037066">
    <property type="entry name" value="Plug_dom_sf"/>
</dbReference>
<dbReference type="Gene3D" id="2.170.130.10">
    <property type="entry name" value="TonB-dependent receptor, plug domain"/>
    <property type="match status" value="1"/>
</dbReference>
<keyword evidence="2 10" id="KW-0813">Transport</keyword>
<dbReference type="PROSITE" id="PS52016">
    <property type="entry name" value="TONB_DEPENDENT_REC_3"/>
    <property type="match status" value="1"/>
</dbReference>
<dbReference type="GO" id="GO:0044718">
    <property type="term" value="P:siderophore transmembrane transport"/>
    <property type="evidence" value="ECO:0007669"/>
    <property type="project" value="TreeGrafter"/>
</dbReference>
<feature type="domain" description="TonB-dependent receptor-like beta-barrel" evidence="12">
    <location>
        <begin position="346"/>
        <end position="836"/>
    </location>
</feature>
<evidence type="ECO:0000313" key="14">
    <source>
        <dbReference type="EMBL" id="QJX49340.1"/>
    </source>
</evidence>
<keyword evidence="7 10" id="KW-0472">Membrane</keyword>
<dbReference type="GO" id="GO:0009279">
    <property type="term" value="C:cell outer membrane"/>
    <property type="evidence" value="ECO:0007669"/>
    <property type="project" value="UniProtKB-SubCell"/>
</dbReference>
<keyword evidence="8 14" id="KW-0675">Receptor</keyword>
<evidence type="ECO:0000256" key="8">
    <source>
        <dbReference type="ARBA" id="ARBA00023170"/>
    </source>
</evidence>
<keyword evidence="3 10" id="KW-1134">Transmembrane beta strand</keyword>
<keyword evidence="9 10" id="KW-0998">Cell outer membrane</keyword>
<dbReference type="AlphaFoldDB" id="A0A6M6BMY6"/>
<feature type="domain" description="TonB-dependent receptor plug" evidence="13">
    <location>
        <begin position="49"/>
        <end position="155"/>
    </location>
</feature>
<dbReference type="PANTHER" id="PTHR30069">
    <property type="entry name" value="TONB-DEPENDENT OUTER MEMBRANE RECEPTOR"/>
    <property type="match status" value="1"/>
</dbReference>
<dbReference type="InterPro" id="IPR036942">
    <property type="entry name" value="Beta-barrel_TonB_sf"/>
</dbReference>
<dbReference type="Proteomes" id="UP000501623">
    <property type="component" value="Chromosome"/>
</dbReference>
<evidence type="ECO:0000259" key="13">
    <source>
        <dbReference type="Pfam" id="PF07715"/>
    </source>
</evidence>
<comment type="subcellular location">
    <subcellularLocation>
        <location evidence="1 10">Cell outer membrane</location>
        <topology evidence="1 10">Multi-pass membrane protein</topology>
    </subcellularLocation>
</comment>
<evidence type="ECO:0000256" key="9">
    <source>
        <dbReference type="ARBA" id="ARBA00023237"/>
    </source>
</evidence>
<proteinExistence type="inferred from homology"/>